<evidence type="ECO:0000313" key="1">
    <source>
        <dbReference type="EMBL" id="KAK7290379.1"/>
    </source>
</evidence>
<sequence length="169" mass="18838">MLVAIGVGFVASGEWRIGTDRRLVLMMMDWRERDRLNRHKMRERERRGWLGGLMMMMAAEVGRSGLVLVLTMLDGERALRIGEGSVISCSAGESSSNWRAVGFKTASSGRGCCHCKLGRVEEEEEGEAARASCKAKWRSRSRLESMASAAASSLCCFERRRSKSWADGR</sequence>
<name>A0AAN9J3U7_CROPI</name>
<dbReference type="EMBL" id="JAYWIO010000001">
    <property type="protein sequence ID" value="KAK7290379.1"/>
    <property type="molecule type" value="Genomic_DNA"/>
</dbReference>
<gene>
    <name evidence="1" type="ORF">RIF29_04762</name>
</gene>
<protein>
    <submittedName>
        <fullName evidence="1">Uncharacterized protein</fullName>
    </submittedName>
</protein>
<keyword evidence="2" id="KW-1185">Reference proteome</keyword>
<proteinExistence type="predicted"/>
<reference evidence="1 2" key="1">
    <citation type="submission" date="2024-01" db="EMBL/GenBank/DDBJ databases">
        <title>The genomes of 5 underutilized Papilionoideae crops provide insights into root nodulation and disease resistanc.</title>
        <authorList>
            <person name="Yuan L."/>
        </authorList>
    </citation>
    <scope>NUCLEOTIDE SEQUENCE [LARGE SCALE GENOMIC DNA]</scope>
    <source>
        <strain evidence="1">ZHUSHIDOU_FW_LH</strain>
        <tissue evidence="1">Leaf</tissue>
    </source>
</reference>
<accession>A0AAN9J3U7</accession>
<dbReference type="AlphaFoldDB" id="A0AAN9J3U7"/>
<comment type="caution">
    <text evidence="1">The sequence shown here is derived from an EMBL/GenBank/DDBJ whole genome shotgun (WGS) entry which is preliminary data.</text>
</comment>
<evidence type="ECO:0000313" key="2">
    <source>
        <dbReference type="Proteomes" id="UP001372338"/>
    </source>
</evidence>
<dbReference type="Proteomes" id="UP001372338">
    <property type="component" value="Unassembled WGS sequence"/>
</dbReference>
<organism evidence="1 2">
    <name type="scientific">Crotalaria pallida</name>
    <name type="common">Smooth rattlebox</name>
    <name type="synonym">Crotalaria striata</name>
    <dbReference type="NCBI Taxonomy" id="3830"/>
    <lineage>
        <taxon>Eukaryota</taxon>
        <taxon>Viridiplantae</taxon>
        <taxon>Streptophyta</taxon>
        <taxon>Embryophyta</taxon>
        <taxon>Tracheophyta</taxon>
        <taxon>Spermatophyta</taxon>
        <taxon>Magnoliopsida</taxon>
        <taxon>eudicotyledons</taxon>
        <taxon>Gunneridae</taxon>
        <taxon>Pentapetalae</taxon>
        <taxon>rosids</taxon>
        <taxon>fabids</taxon>
        <taxon>Fabales</taxon>
        <taxon>Fabaceae</taxon>
        <taxon>Papilionoideae</taxon>
        <taxon>50 kb inversion clade</taxon>
        <taxon>genistoids sensu lato</taxon>
        <taxon>core genistoids</taxon>
        <taxon>Crotalarieae</taxon>
        <taxon>Crotalaria</taxon>
    </lineage>
</organism>